<feature type="compositionally biased region" description="Basic residues" evidence="2">
    <location>
        <begin position="13"/>
        <end position="27"/>
    </location>
</feature>
<protein>
    <recommendedName>
        <fullName evidence="3">Zn(2)-C6 fungal-type domain-containing protein</fullName>
    </recommendedName>
</protein>
<evidence type="ECO:0000313" key="4">
    <source>
        <dbReference type="EMBL" id="KAK3330747.1"/>
    </source>
</evidence>
<dbReference type="PROSITE" id="PS00463">
    <property type="entry name" value="ZN2_CY6_FUNGAL_1"/>
    <property type="match status" value="1"/>
</dbReference>
<name>A0AAE0ITN2_9PEZI</name>
<dbReference type="Pfam" id="PF00172">
    <property type="entry name" value="Zn_clus"/>
    <property type="match status" value="1"/>
</dbReference>
<dbReference type="EMBL" id="JAUEDM010000001">
    <property type="protein sequence ID" value="KAK3330747.1"/>
    <property type="molecule type" value="Genomic_DNA"/>
</dbReference>
<evidence type="ECO:0000259" key="3">
    <source>
        <dbReference type="PROSITE" id="PS50048"/>
    </source>
</evidence>
<dbReference type="GO" id="GO:0008270">
    <property type="term" value="F:zinc ion binding"/>
    <property type="evidence" value="ECO:0007669"/>
    <property type="project" value="InterPro"/>
</dbReference>
<comment type="caution">
    <text evidence="4">The sequence shown here is derived from an EMBL/GenBank/DDBJ whole genome shotgun (WGS) entry which is preliminary data.</text>
</comment>
<dbReference type="CDD" id="cd00067">
    <property type="entry name" value="GAL4"/>
    <property type="match status" value="1"/>
</dbReference>
<reference evidence="4" key="2">
    <citation type="submission" date="2023-06" db="EMBL/GenBank/DDBJ databases">
        <authorList>
            <consortium name="Lawrence Berkeley National Laboratory"/>
            <person name="Haridas S."/>
            <person name="Hensen N."/>
            <person name="Bonometti L."/>
            <person name="Westerberg I."/>
            <person name="Brannstrom I.O."/>
            <person name="Guillou S."/>
            <person name="Cros-Aarteil S."/>
            <person name="Calhoun S."/>
            <person name="Kuo A."/>
            <person name="Mondo S."/>
            <person name="Pangilinan J."/>
            <person name="Riley R."/>
            <person name="Labutti K."/>
            <person name="Andreopoulos B."/>
            <person name="Lipzen A."/>
            <person name="Chen C."/>
            <person name="Yanf M."/>
            <person name="Daum C."/>
            <person name="Ng V."/>
            <person name="Clum A."/>
            <person name="Steindorff A."/>
            <person name="Ohm R."/>
            <person name="Martin F."/>
            <person name="Silar P."/>
            <person name="Natvig D."/>
            <person name="Lalanne C."/>
            <person name="Gautier V."/>
            <person name="Ament-Velasquez S.L."/>
            <person name="Kruys A."/>
            <person name="Hutchinson M.I."/>
            <person name="Powell A.J."/>
            <person name="Barry K."/>
            <person name="Miller A.N."/>
            <person name="Grigoriev I.V."/>
            <person name="Debuchy R."/>
            <person name="Gladieux P."/>
            <person name="Thoren M.H."/>
            <person name="Johannesson H."/>
        </authorList>
    </citation>
    <scope>NUCLEOTIDE SEQUENCE</scope>
    <source>
        <strain evidence="4">CBS 118394</strain>
    </source>
</reference>
<reference evidence="4" key="1">
    <citation type="journal article" date="2023" name="Mol. Phylogenet. Evol.">
        <title>Genome-scale phylogeny and comparative genomics of the fungal order Sordariales.</title>
        <authorList>
            <person name="Hensen N."/>
            <person name="Bonometti L."/>
            <person name="Westerberg I."/>
            <person name="Brannstrom I.O."/>
            <person name="Guillou S."/>
            <person name="Cros-Aarteil S."/>
            <person name="Calhoun S."/>
            <person name="Haridas S."/>
            <person name="Kuo A."/>
            <person name="Mondo S."/>
            <person name="Pangilinan J."/>
            <person name="Riley R."/>
            <person name="LaButti K."/>
            <person name="Andreopoulos B."/>
            <person name="Lipzen A."/>
            <person name="Chen C."/>
            <person name="Yan M."/>
            <person name="Daum C."/>
            <person name="Ng V."/>
            <person name="Clum A."/>
            <person name="Steindorff A."/>
            <person name="Ohm R.A."/>
            <person name="Martin F."/>
            <person name="Silar P."/>
            <person name="Natvig D.O."/>
            <person name="Lalanne C."/>
            <person name="Gautier V."/>
            <person name="Ament-Velasquez S.L."/>
            <person name="Kruys A."/>
            <person name="Hutchinson M.I."/>
            <person name="Powell A.J."/>
            <person name="Barry K."/>
            <person name="Miller A.N."/>
            <person name="Grigoriev I.V."/>
            <person name="Debuchy R."/>
            <person name="Gladieux P."/>
            <person name="Hiltunen Thoren M."/>
            <person name="Johannesson H."/>
        </authorList>
    </citation>
    <scope>NUCLEOTIDE SEQUENCE</scope>
    <source>
        <strain evidence="4">CBS 118394</strain>
    </source>
</reference>
<evidence type="ECO:0000256" key="2">
    <source>
        <dbReference type="SAM" id="MobiDB-lite"/>
    </source>
</evidence>
<dbReference type="PANTHER" id="PTHR47657">
    <property type="entry name" value="STEROL REGULATORY ELEMENT-BINDING PROTEIN ECM22"/>
    <property type="match status" value="1"/>
</dbReference>
<dbReference type="AlphaFoldDB" id="A0AAE0ITN2"/>
<dbReference type="PROSITE" id="PS50048">
    <property type="entry name" value="ZN2_CY6_FUNGAL_2"/>
    <property type="match status" value="1"/>
</dbReference>
<dbReference type="Gene3D" id="4.10.240.10">
    <property type="entry name" value="Zn(2)-C6 fungal-type DNA-binding domain"/>
    <property type="match status" value="1"/>
</dbReference>
<proteinExistence type="predicted"/>
<keyword evidence="1" id="KW-0539">Nucleus</keyword>
<keyword evidence="5" id="KW-1185">Reference proteome</keyword>
<dbReference type="GO" id="GO:0000981">
    <property type="term" value="F:DNA-binding transcription factor activity, RNA polymerase II-specific"/>
    <property type="evidence" value="ECO:0007669"/>
    <property type="project" value="InterPro"/>
</dbReference>
<dbReference type="SMART" id="SM00066">
    <property type="entry name" value="GAL4"/>
    <property type="match status" value="1"/>
</dbReference>
<dbReference type="PANTHER" id="PTHR47657:SF14">
    <property type="entry name" value="ZN(2)-C6 FUNGAL-TYPE DOMAIN-CONTAINING PROTEIN"/>
    <property type="match status" value="1"/>
</dbReference>
<feature type="region of interest" description="Disordered" evidence="2">
    <location>
        <begin position="1"/>
        <end position="27"/>
    </location>
</feature>
<evidence type="ECO:0000256" key="1">
    <source>
        <dbReference type="ARBA" id="ARBA00023242"/>
    </source>
</evidence>
<dbReference type="InterPro" id="IPR036864">
    <property type="entry name" value="Zn2-C6_fun-type_DNA-bd_sf"/>
</dbReference>
<feature type="compositionally biased region" description="Polar residues" evidence="2">
    <location>
        <begin position="84"/>
        <end position="102"/>
    </location>
</feature>
<sequence length="461" mass="51342">MDASDGAQEGLRRRAKIGHRKSRNGCKSCKSRRVKCDETRPVCANCTRLGLACLWPNTSGTPKAPNLSPPGSSSTGSIVDPLPSTLSQNGPGRSPDSISLSQLWALGESSPRPESYHGDGIPPPVANEPLVPSFNSAEEIVLPESRTRRMLEHRLMQHYILNMAKPFPVSAGPAWIELFGKKVPQLALQYDNVLFILLANAANNLLRRLPDDAELFTARHTYLISAIREQRKMVSSLTTETADPVCLSALLLLVHSWAALQDRPLEPYSPPIDWFSMGRGAGVLIWMSMSAIKNATEEEKARSCLMVVANSYPRFGDDESYFDPKHREMFNGVLTQKLPSGDTWDDETRETYEKALSYVGSIQSAIDHGEPVYALYRRIQCFGLVLPRRFIDLLQELRPRALVILAHFFATVAQVPGTWWIGDGEGGREPTAKREIRAISKVLPDEWQVQMVWPLDITGLR</sequence>
<dbReference type="SUPFAM" id="SSF57701">
    <property type="entry name" value="Zn2/Cys6 DNA-binding domain"/>
    <property type="match status" value="1"/>
</dbReference>
<feature type="domain" description="Zn(2)-C6 fungal-type" evidence="3">
    <location>
        <begin position="25"/>
        <end position="55"/>
    </location>
</feature>
<feature type="region of interest" description="Disordered" evidence="2">
    <location>
        <begin position="61"/>
        <end position="129"/>
    </location>
</feature>
<dbReference type="Proteomes" id="UP001283341">
    <property type="component" value="Unassembled WGS sequence"/>
</dbReference>
<dbReference type="InterPro" id="IPR052400">
    <property type="entry name" value="Zn2-C6_fungal_TF"/>
</dbReference>
<organism evidence="4 5">
    <name type="scientific">Apodospora peruviana</name>
    <dbReference type="NCBI Taxonomy" id="516989"/>
    <lineage>
        <taxon>Eukaryota</taxon>
        <taxon>Fungi</taxon>
        <taxon>Dikarya</taxon>
        <taxon>Ascomycota</taxon>
        <taxon>Pezizomycotina</taxon>
        <taxon>Sordariomycetes</taxon>
        <taxon>Sordariomycetidae</taxon>
        <taxon>Sordariales</taxon>
        <taxon>Lasiosphaeriaceae</taxon>
        <taxon>Apodospora</taxon>
    </lineage>
</organism>
<accession>A0AAE0ITN2</accession>
<gene>
    <name evidence="4" type="ORF">B0H66DRAFT_73693</name>
</gene>
<dbReference type="InterPro" id="IPR001138">
    <property type="entry name" value="Zn2Cys6_DnaBD"/>
</dbReference>
<evidence type="ECO:0000313" key="5">
    <source>
        <dbReference type="Proteomes" id="UP001283341"/>
    </source>
</evidence>